<name>A0ABU9X736_9GAMM</name>
<dbReference type="EMBL" id="JBDGHN010000002">
    <property type="protein sequence ID" value="MEN2751218.1"/>
    <property type="molecule type" value="Genomic_DNA"/>
</dbReference>
<evidence type="ECO:0000259" key="6">
    <source>
        <dbReference type="Pfam" id="PF02668"/>
    </source>
</evidence>
<evidence type="ECO:0000256" key="5">
    <source>
        <dbReference type="ARBA" id="ARBA00023004"/>
    </source>
</evidence>
<evidence type="ECO:0000256" key="4">
    <source>
        <dbReference type="ARBA" id="ARBA00023002"/>
    </source>
</evidence>
<keyword evidence="8" id="KW-1185">Reference proteome</keyword>
<keyword evidence="5" id="KW-0408">Iron</keyword>
<comment type="caution">
    <text evidence="7">The sequence shown here is derived from an EMBL/GenBank/DDBJ whole genome shotgun (WGS) entry which is preliminary data.</text>
</comment>
<dbReference type="Pfam" id="PF02668">
    <property type="entry name" value="TauD"/>
    <property type="match status" value="1"/>
</dbReference>
<dbReference type="Gene3D" id="3.60.130.10">
    <property type="entry name" value="Clavaminate synthase-like"/>
    <property type="match status" value="1"/>
</dbReference>
<dbReference type="PANTHER" id="PTHR30468:SF1">
    <property type="entry name" value="ALPHA-KETOGLUTARATE-DEPENDENT SULFONATE DIOXYGENASE"/>
    <property type="match status" value="1"/>
</dbReference>
<evidence type="ECO:0000256" key="3">
    <source>
        <dbReference type="ARBA" id="ARBA00022964"/>
    </source>
</evidence>
<dbReference type="RefSeq" id="WP_299219934.1">
    <property type="nucleotide sequence ID" value="NZ_JBDGHN010000002.1"/>
</dbReference>
<dbReference type="SUPFAM" id="SSF51197">
    <property type="entry name" value="Clavaminate synthase-like"/>
    <property type="match status" value="1"/>
</dbReference>
<accession>A0ABU9X736</accession>
<protein>
    <submittedName>
        <fullName evidence="7">TauD/TfdA family dioxygenase</fullName>
    </submittedName>
</protein>
<proteinExistence type="inferred from homology"/>
<comment type="similarity">
    <text evidence="1">Belongs to the TfdA dioxygenase family.</text>
</comment>
<dbReference type="InterPro" id="IPR051323">
    <property type="entry name" value="AtsK-like"/>
</dbReference>
<gene>
    <name evidence="7" type="ORF">AAIR29_06165</name>
</gene>
<evidence type="ECO:0000313" key="8">
    <source>
        <dbReference type="Proteomes" id="UP001461960"/>
    </source>
</evidence>
<dbReference type="InterPro" id="IPR003819">
    <property type="entry name" value="TauD/TfdA-like"/>
</dbReference>
<organism evidence="7 8">
    <name type="scientific">Psychrobacter saeujeotis</name>
    <dbReference type="NCBI Taxonomy" id="3143436"/>
    <lineage>
        <taxon>Bacteria</taxon>
        <taxon>Pseudomonadati</taxon>
        <taxon>Pseudomonadota</taxon>
        <taxon>Gammaproteobacteria</taxon>
        <taxon>Moraxellales</taxon>
        <taxon>Moraxellaceae</taxon>
        <taxon>Psychrobacter</taxon>
    </lineage>
</organism>
<evidence type="ECO:0000313" key="7">
    <source>
        <dbReference type="EMBL" id="MEN2751218.1"/>
    </source>
</evidence>
<sequence length="306" mass="34196">MVNSVHPTGLFDNSAKDYQHITSHPLASAMGAEIRGVDLSDVSDDVMAEIEDALYRHKMIFFRDQEISFTDHENLILQLGEFGTDAYTTGVPGHPNVQPLIKEASVTTKSVFGSGWHVDSAFLECPPSIAINYGVDIPPYGGDTMFANAVLAYNSLSPAMQEMIAPLKVWMSGKNVLANMQSEKQSQESGKVGAIGNIELDLNTQQMLEGFYHPMVRTHPVSGEKSLYVDKIYACGIEGMTEDESRPLLDFLSSFATQESFTCRLKWENNTVIMWDNRICLHQAFNDYDGYRREMYRAIVMGERPV</sequence>
<keyword evidence="4" id="KW-0560">Oxidoreductase</keyword>
<evidence type="ECO:0000256" key="2">
    <source>
        <dbReference type="ARBA" id="ARBA00022723"/>
    </source>
</evidence>
<reference evidence="7 8" key="1">
    <citation type="submission" date="2024-05" db="EMBL/GenBank/DDBJ databases">
        <authorList>
            <person name="Kim H.-Y."/>
            <person name="Kim E."/>
            <person name="Cai Y."/>
            <person name="Yang S.-M."/>
            <person name="Lee W."/>
        </authorList>
    </citation>
    <scope>NUCLEOTIDE SEQUENCE [LARGE SCALE GENOMIC DNA]</scope>
    <source>
        <strain evidence="7 8">FBL11</strain>
    </source>
</reference>
<dbReference type="GO" id="GO:0051213">
    <property type="term" value="F:dioxygenase activity"/>
    <property type="evidence" value="ECO:0007669"/>
    <property type="project" value="UniProtKB-KW"/>
</dbReference>
<keyword evidence="2" id="KW-0479">Metal-binding</keyword>
<dbReference type="Proteomes" id="UP001461960">
    <property type="component" value="Unassembled WGS sequence"/>
</dbReference>
<keyword evidence="3 7" id="KW-0223">Dioxygenase</keyword>
<evidence type="ECO:0000256" key="1">
    <source>
        <dbReference type="ARBA" id="ARBA00005896"/>
    </source>
</evidence>
<dbReference type="InterPro" id="IPR042098">
    <property type="entry name" value="TauD-like_sf"/>
</dbReference>
<feature type="domain" description="TauD/TfdA-like" evidence="6">
    <location>
        <begin position="24"/>
        <end position="298"/>
    </location>
</feature>
<dbReference type="PANTHER" id="PTHR30468">
    <property type="entry name" value="ALPHA-KETOGLUTARATE-DEPENDENT SULFONATE DIOXYGENASE"/>
    <property type="match status" value="1"/>
</dbReference>